<dbReference type="SUPFAM" id="SSF52266">
    <property type="entry name" value="SGNH hydrolase"/>
    <property type="match status" value="1"/>
</dbReference>
<dbReference type="Proteomes" id="UP000193920">
    <property type="component" value="Unassembled WGS sequence"/>
</dbReference>
<dbReference type="InterPro" id="IPR009034">
    <property type="entry name" value="Dockerin_dom_fun_sf"/>
</dbReference>
<evidence type="ECO:0000256" key="1">
    <source>
        <dbReference type="ARBA" id="ARBA00022729"/>
    </source>
</evidence>
<organism evidence="6 7">
    <name type="scientific">Neocallimastix californiae</name>
    <dbReference type="NCBI Taxonomy" id="1754190"/>
    <lineage>
        <taxon>Eukaryota</taxon>
        <taxon>Fungi</taxon>
        <taxon>Fungi incertae sedis</taxon>
        <taxon>Chytridiomycota</taxon>
        <taxon>Chytridiomycota incertae sedis</taxon>
        <taxon>Neocallimastigomycetes</taxon>
        <taxon>Neocallimastigales</taxon>
        <taxon>Neocallimastigaceae</taxon>
        <taxon>Neocallimastix</taxon>
    </lineage>
</organism>
<protein>
    <submittedName>
        <fullName evidence="6">Acetylxylan esterase</fullName>
    </submittedName>
</protein>
<sequence>MKGKFFNLLLVLATTSSLIAGTVAAPDPNFHIYLAFGQSNMEGQGPIEPQDRIPEKRYQVLSTFGNCDGREVGKWYDAVPPLARCFARVGPMDYFGRTLAKKLPEEIKIGAVIVAVGGCSIQLFEKDNYMNYKLENYMVDVVKNYGGNPYKRLIDVAKLAQKDGVIKGILLHQGESNNGQTNWPYRVKAVYENILNDLGLKAEEVPLLAGEVVQTSEGGQCGGMNKIINTLPNVIPTAHVVSSVGLKQQGDGYHFSTEAYREFGERYAEEMLKILGDVKVIDTSDNDSCWSEALGYSCCTNSSSPVVYTDDDGQWSVENNEWCGILKNNSSNHSCWANTLGYQCCNTSNCRNIIYEDNDGQWDVDNNQWCGITSENKIC</sequence>
<feature type="chain" id="PRO_5012824504" evidence="4">
    <location>
        <begin position="25"/>
        <end position="379"/>
    </location>
</feature>
<evidence type="ECO:0000256" key="2">
    <source>
        <dbReference type="ARBA" id="ARBA00022737"/>
    </source>
</evidence>
<dbReference type="InterPro" id="IPR036514">
    <property type="entry name" value="SGNH_hydro_sf"/>
</dbReference>
<dbReference type="SUPFAM" id="SSF64571">
    <property type="entry name" value="Cellulose docking domain, dockering"/>
    <property type="match status" value="2"/>
</dbReference>
<reference evidence="6 7" key="1">
    <citation type="submission" date="2016-08" db="EMBL/GenBank/DDBJ databases">
        <title>A Parts List for Fungal Cellulosomes Revealed by Comparative Genomics.</title>
        <authorList>
            <consortium name="DOE Joint Genome Institute"/>
            <person name="Haitjema C.H."/>
            <person name="Gilmore S.P."/>
            <person name="Henske J.K."/>
            <person name="Solomon K.V."/>
            <person name="De Groot R."/>
            <person name="Kuo A."/>
            <person name="Mondo S.J."/>
            <person name="Salamov A.A."/>
            <person name="Labutti K."/>
            <person name="Zhao Z."/>
            <person name="Chiniquy J."/>
            <person name="Barry K."/>
            <person name="Brewer H.M."/>
            <person name="Purvine S.O."/>
            <person name="Wright A.T."/>
            <person name="Boxma B."/>
            <person name="Van Alen T."/>
            <person name="Hackstein J.H."/>
            <person name="Baker S.E."/>
            <person name="Grigoriev I.V."/>
            <person name="O'Malley M.A."/>
        </authorList>
    </citation>
    <scope>NUCLEOTIDE SEQUENCE [LARGE SCALE GENOMIC DNA]</scope>
    <source>
        <strain evidence="6 7">G1</strain>
    </source>
</reference>
<dbReference type="PANTHER" id="PTHR31988:SF19">
    <property type="entry name" value="9-O-ACETYL-N-ACETYLNEURAMINIC ACID DEACETYLASE-RELATED"/>
    <property type="match status" value="1"/>
</dbReference>
<dbReference type="AlphaFoldDB" id="A0A1Y1YQK4"/>
<feature type="signal peptide" evidence="4">
    <location>
        <begin position="1"/>
        <end position="24"/>
    </location>
</feature>
<dbReference type="EMBL" id="MCOG01000529">
    <property type="protein sequence ID" value="ORY00259.1"/>
    <property type="molecule type" value="Genomic_DNA"/>
</dbReference>
<evidence type="ECO:0000256" key="4">
    <source>
        <dbReference type="SAM" id="SignalP"/>
    </source>
</evidence>
<dbReference type="Pfam" id="PF03629">
    <property type="entry name" value="SASA"/>
    <property type="match status" value="1"/>
</dbReference>
<dbReference type="Gene3D" id="3.90.1220.10">
    <property type="entry name" value="Cellulose docking domain, dockering"/>
    <property type="match status" value="2"/>
</dbReference>
<dbReference type="InterPro" id="IPR052940">
    <property type="entry name" value="Carb_Esterase_6"/>
</dbReference>
<feature type="domain" description="CBM10" evidence="5">
    <location>
        <begin position="288"/>
        <end position="326"/>
    </location>
</feature>
<evidence type="ECO:0000313" key="7">
    <source>
        <dbReference type="Proteomes" id="UP000193920"/>
    </source>
</evidence>
<keyword evidence="3" id="KW-0378">Hydrolase</keyword>
<keyword evidence="2" id="KW-0677">Repeat</keyword>
<dbReference type="GO" id="GO:0016787">
    <property type="term" value="F:hydrolase activity"/>
    <property type="evidence" value="ECO:0007669"/>
    <property type="project" value="UniProtKB-KW"/>
</dbReference>
<dbReference type="Gene3D" id="3.40.50.1110">
    <property type="entry name" value="SGNH hydrolase"/>
    <property type="match status" value="1"/>
</dbReference>
<evidence type="ECO:0000256" key="3">
    <source>
        <dbReference type="ARBA" id="ARBA00022801"/>
    </source>
</evidence>
<accession>A0A1Y1YQK4</accession>
<dbReference type="PROSITE" id="PS51763">
    <property type="entry name" value="CBM10"/>
    <property type="match status" value="2"/>
</dbReference>
<proteinExistence type="predicted"/>
<evidence type="ECO:0000313" key="6">
    <source>
        <dbReference type="EMBL" id="ORY00259.1"/>
    </source>
</evidence>
<dbReference type="Pfam" id="PF02013">
    <property type="entry name" value="CBM_10"/>
    <property type="match status" value="2"/>
</dbReference>
<dbReference type="InterPro" id="IPR005181">
    <property type="entry name" value="SASA"/>
</dbReference>
<evidence type="ECO:0000259" key="5">
    <source>
        <dbReference type="PROSITE" id="PS51763"/>
    </source>
</evidence>
<dbReference type="PANTHER" id="PTHR31988">
    <property type="entry name" value="ESTERASE, PUTATIVE (DUF303)-RELATED"/>
    <property type="match status" value="1"/>
</dbReference>
<dbReference type="InterPro" id="IPR002883">
    <property type="entry name" value="CBM10/Dockerin_dom"/>
</dbReference>
<dbReference type="STRING" id="1754190.A0A1Y1YQK4"/>
<gene>
    <name evidence="6" type="ORF">LY90DRAFT_709512</name>
</gene>
<keyword evidence="7" id="KW-1185">Reference proteome</keyword>
<feature type="domain" description="CBM10" evidence="5">
    <location>
        <begin position="334"/>
        <end position="373"/>
    </location>
</feature>
<comment type="caution">
    <text evidence="6">The sequence shown here is derived from an EMBL/GenBank/DDBJ whole genome shotgun (WGS) entry which is preliminary data.</text>
</comment>
<name>A0A1Y1YQK4_9FUNG</name>
<keyword evidence="1 4" id="KW-0732">Signal</keyword>